<name>A0ABT3T281_9GAMM</name>
<keyword evidence="1" id="KW-0560">Oxidoreductase</keyword>
<dbReference type="InterPro" id="IPR050425">
    <property type="entry name" value="NAD(P)_dehydrat-like"/>
</dbReference>
<dbReference type="PANTHER" id="PTHR10366">
    <property type="entry name" value="NAD DEPENDENT EPIMERASE/DEHYDRATASE"/>
    <property type="match status" value="1"/>
</dbReference>
<dbReference type="RefSeq" id="WP_279247704.1">
    <property type="nucleotide sequence ID" value="NZ_SHNO01000001.1"/>
</dbReference>
<comment type="similarity">
    <text evidence="2">Belongs to the NAD(P)-dependent epimerase/dehydratase family. Dihydroflavonol-4-reductase subfamily.</text>
</comment>
<evidence type="ECO:0000259" key="3">
    <source>
        <dbReference type="Pfam" id="PF01370"/>
    </source>
</evidence>
<comment type="caution">
    <text evidence="4">The sequence shown here is derived from an EMBL/GenBank/DDBJ whole genome shotgun (WGS) entry which is preliminary data.</text>
</comment>
<keyword evidence="5" id="KW-1185">Reference proteome</keyword>
<dbReference type="Proteomes" id="UP001143304">
    <property type="component" value="Unassembled WGS sequence"/>
</dbReference>
<dbReference type="Pfam" id="PF01370">
    <property type="entry name" value="Epimerase"/>
    <property type="match status" value="1"/>
</dbReference>
<accession>A0ABT3T281</accession>
<dbReference type="InterPro" id="IPR001509">
    <property type="entry name" value="Epimerase_deHydtase"/>
</dbReference>
<dbReference type="PANTHER" id="PTHR10366:SF564">
    <property type="entry name" value="STEROL-4-ALPHA-CARBOXYLATE 3-DEHYDROGENASE, DECARBOXYLATING"/>
    <property type="match status" value="1"/>
</dbReference>
<dbReference type="InterPro" id="IPR036291">
    <property type="entry name" value="NAD(P)-bd_dom_sf"/>
</dbReference>
<dbReference type="EMBL" id="SHNO01000001">
    <property type="protein sequence ID" value="MCX2975946.1"/>
    <property type="molecule type" value="Genomic_DNA"/>
</dbReference>
<evidence type="ECO:0000256" key="1">
    <source>
        <dbReference type="ARBA" id="ARBA00023002"/>
    </source>
</evidence>
<dbReference type="SUPFAM" id="SSF51735">
    <property type="entry name" value="NAD(P)-binding Rossmann-fold domains"/>
    <property type="match status" value="1"/>
</dbReference>
<feature type="domain" description="NAD-dependent epimerase/dehydratase" evidence="3">
    <location>
        <begin position="4"/>
        <end position="242"/>
    </location>
</feature>
<sequence>MEKVLVTGGSGFIGLHCIQQLLDRGFQVKTTIRSNDRQKEIVAAMTKHSSHPENLEFFVADLLQDAGWDEAVSGCRHVLHVASPFVIENPEDENVLIRPAVEGTLRVLAACRNSSVQKVVLTSSVAAIAYGHSKSKTLFDESDWSDTTGNISAYAKSKTLAEKAAWDFMEKLADNEKFELTTINPSAVTGPMLTDDIGTSNSFIVQLASGLMPVVPKIHMGFVDVRDVAKAHVFAMTSSKANGQRIIASEREMFFSDASKVLNSAGYMKAPTREIPDFVVRLMAPFIKQLGGLKASLGRIANLDKTKAHDIFDWKFISADESLTITARQLEEMGKLVKA</sequence>
<evidence type="ECO:0000313" key="5">
    <source>
        <dbReference type="Proteomes" id="UP001143304"/>
    </source>
</evidence>
<dbReference type="Gene3D" id="3.40.50.720">
    <property type="entry name" value="NAD(P)-binding Rossmann-like Domain"/>
    <property type="match status" value="1"/>
</dbReference>
<reference evidence="4" key="1">
    <citation type="submission" date="2019-02" db="EMBL/GenBank/DDBJ databases">
        <authorList>
            <person name="Li S.-H."/>
        </authorList>
    </citation>
    <scope>NUCLEOTIDE SEQUENCE</scope>
    <source>
        <strain evidence="4">IMCC11814</strain>
    </source>
</reference>
<dbReference type="CDD" id="cd05227">
    <property type="entry name" value="AR_SDR_e"/>
    <property type="match status" value="1"/>
</dbReference>
<evidence type="ECO:0000313" key="4">
    <source>
        <dbReference type="EMBL" id="MCX2975946.1"/>
    </source>
</evidence>
<protein>
    <submittedName>
        <fullName evidence="4">Aldehyde reductase</fullName>
    </submittedName>
</protein>
<organism evidence="4 5">
    <name type="scientific">Candidatus Marimicrobium litorale</name>
    <dbReference type="NCBI Taxonomy" id="2518991"/>
    <lineage>
        <taxon>Bacteria</taxon>
        <taxon>Pseudomonadati</taxon>
        <taxon>Pseudomonadota</taxon>
        <taxon>Gammaproteobacteria</taxon>
        <taxon>Cellvibrionales</taxon>
        <taxon>Halieaceae</taxon>
        <taxon>Marimicrobium</taxon>
    </lineage>
</organism>
<gene>
    <name evidence="4" type="ORF">EYC82_01075</name>
</gene>
<proteinExistence type="inferred from homology"/>
<evidence type="ECO:0000256" key="2">
    <source>
        <dbReference type="ARBA" id="ARBA00023445"/>
    </source>
</evidence>